<dbReference type="GO" id="GO:0047605">
    <property type="term" value="F:acetolactate decarboxylase activity"/>
    <property type="evidence" value="ECO:0007669"/>
    <property type="project" value="UniProtKB-EC"/>
</dbReference>
<dbReference type="Pfam" id="PF03306">
    <property type="entry name" value="AAL_decarboxy"/>
    <property type="match status" value="1"/>
</dbReference>
<evidence type="ECO:0000256" key="4">
    <source>
        <dbReference type="ARBA" id="ARBA00013204"/>
    </source>
</evidence>
<reference evidence="10 11" key="1">
    <citation type="journal article" date="2022" name="BMC Genomics">
        <title>Comparative genome analysis of mycobacteria focusing on tRNA and non-coding RNA.</title>
        <authorList>
            <person name="Behra P.R.K."/>
            <person name="Pettersson B.M.F."/>
            <person name="Ramesh M."/>
            <person name="Das S."/>
            <person name="Dasgupta S."/>
            <person name="Kirsebom L.A."/>
        </authorList>
    </citation>
    <scope>NUCLEOTIDE SEQUENCE [LARGE SCALE GENOMIC DNA]</scope>
    <source>
        <strain evidence="10 11">DSM 44078</strain>
    </source>
</reference>
<sequence>MTRSEAHTRFRRWAESLIAHHRTATETTDPPAAEVYQVSTISALLDGVYDGAETIGELLRHGNFGLGTFNHLDGEMVILDGRCYHLRADGTATPASATDRTPFAAVMPFRPDVEIAIEGATTRADLLRRIDAKLVSANLVHGIRIEGRFASVRTRTVMAQSKPYPPLTEATAGQAEASFEQVTGTLVGFRTPDFEQGISVAGYHLHFLDSAFTHGGHALDFVLDSGLVAVSQASDLHLHLPTTGPFLQANLAAADLSEQIDRSEGGTHS</sequence>
<accession>A0ABT3CMP0</accession>
<name>A0ABT3CMP0_9MYCO</name>
<evidence type="ECO:0000256" key="3">
    <source>
        <dbReference type="ARBA" id="ARBA00007106"/>
    </source>
</evidence>
<evidence type="ECO:0000256" key="8">
    <source>
        <dbReference type="ARBA" id="ARBA00023239"/>
    </source>
</evidence>
<dbReference type="NCBIfam" id="TIGR01252">
    <property type="entry name" value="acetolac_decarb"/>
    <property type="match status" value="1"/>
</dbReference>
<keyword evidence="8 9" id="KW-0456">Lyase</keyword>
<dbReference type="EC" id="4.1.1.5" evidence="4 9"/>
<evidence type="ECO:0000313" key="11">
    <source>
        <dbReference type="Proteomes" id="UP001526201"/>
    </source>
</evidence>
<dbReference type="Gene3D" id="3.30.1330.80">
    <property type="entry name" value="Hypothetical protein, similar to alpha- acetolactate decarboxylase, domain 2"/>
    <property type="match status" value="2"/>
</dbReference>
<dbReference type="Proteomes" id="UP001526201">
    <property type="component" value="Unassembled WGS sequence"/>
</dbReference>
<comment type="similarity">
    <text evidence="3 9">Belongs to the alpha-acetolactate decarboxylase family.</text>
</comment>
<gene>
    <name evidence="10" type="primary">budA</name>
    <name evidence="10" type="ORF">H7J73_32890</name>
</gene>
<evidence type="ECO:0000256" key="6">
    <source>
        <dbReference type="ARBA" id="ARBA00022793"/>
    </source>
</evidence>
<organism evidence="10 11">
    <name type="scientific">Mycolicibacterium komossense</name>
    <dbReference type="NCBI Taxonomy" id="1779"/>
    <lineage>
        <taxon>Bacteria</taxon>
        <taxon>Bacillati</taxon>
        <taxon>Actinomycetota</taxon>
        <taxon>Actinomycetes</taxon>
        <taxon>Mycobacteriales</taxon>
        <taxon>Mycobacteriaceae</taxon>
        <taxon>Mycolicibacterium</taxon>
    </lineage>
</organism>
<dbReference type="CDD" id="cd17299">
    <property type="entry name" value="acetolactate_decarboxylase"/>
    <property type="match status" value="1"/>
</dbReference>
<protein>
    <recommendedName>
        <fullName evidence="5 9">Alpha-acetolactate decarboxylase</fullName>
        <ecNumber evidence="4 9">4.1.1.5</ecNumber>
    </recommendedName>
</protein>
<dbReference type="InterPro" id="IPR005128">
    <property type="entry name" value="Acetolactate_a_deCO2ase"/>
</dbReference>
<evidence type="ECO:0000256" key="5">
    <source>
        <dbReference type="ARBA" id="ARBA00020164"/>
    </source>
</evidence>
<dbReference type="SUPFAM" id="SSF117856">
    <property type="entry name" value="AF0104/ALDC/Ptd012-like"/>
    <property type="match status" value="1"/>
</dbReference>
<dbReference type="EMBL" id="JACKTY010000052">
    <property type="protein sequence ID" value="MCV7230813.1"/>
    <property type="molecule type" value="Genomic_DNA"/>
</dbReference>
<evidence type="ECO:0000313" key="10">
    <source>
        <dbReference type="EMBL" id="MCV7230813.1"/>
    </source>
</evidence>
<dbReference type="RefSeq" id="WP_264072107.1">
    <property type="nucleotide sequence ID" value="NZ_JACKTY010000052.1"/>
</dbReference>
<evidence type="ECO:0000256" key="7">
    <source>
        <dbReference type="ARBA" id="ARBA00023061"/>
    </source>
</evidence>
<evidence type="ECO:0000256" key="2">
    <source>
        <dbReference type="ARBA" id="ARBA00005170"/>
    </source>
</evidence>
<comment type="catalytic activity">
    <reaction evidence="1 9">
        <text>(2S)-2-acetolactate + H(+) = (R)-acetoin + CO2</text>
        <dbReference type="Rhea" id="RHEA:21580"/>
        <dbReference type="ChEBI" id="CHEBI:15378"/>
        <dbReference type="ChEBI" id="CHEBI:15686"/>
        <dbReference type="ChEBI" id="CHEBI:16526"/>
        <dbReference type="ChEBI" id="CHEBI:58476"/>
        <dbReference type="EC" id="4.1.1.5"/>
    </reaction>
</comment>
<evidence type="ECO:0000256" key="1">
    <source>
        <dbReference type="ARBA" id="ARBA00001784"/>
    </source>
</evidence>
<evidence type="ECO:0000256" key="9">
    <source>
        <dbReference type="PIRNR" id="PIRNR001332"/>
    </source>
</evidence>
<comment type="pathway">
    <text evidence="2 9">Polyol metabolism; (R,R)-butane-2,3-diol biosynthesis; (R,R)-butane-2,3-diol from pyruvate: step 2/3.</text>
</comment>
<dbReference type="PIRSF" id="PIRSF001332">
    <property type="entry name" value="Acetolac_decarb"/>
    <property type="match status" value="1"/>
</dbReference>
<keyword evidence="7 9" id="KW-0005">Acetoin biosynthesis</keyword>
<dbReference type="PANTHER" id="PTHR35524:SF1">
    <property type="entry name" value="ALPHA-ACETOLACTATE DECARBOXYLASE"/>
    <property type="match status" value="1"/>
</dbReference>
<dbReference type="PANTHER" id="PTHR35524">
    <property type="entry name" value="ALPHA-ACETOLACTATE DECARBOXYLASE"/>
    <property type="match status" value="1"/>
</dbReference>
<keyword evidence="11" id="KW-1185">Reference proteome</keyword>
<comment type="caution">
    <text evidence="10">The sequence shown here is derived from an EMBL/GenBank/DDBJ whole genome shotgun (WGS) entry which is preliminary data.</text>
</comment>
<proteinExistence type="inferred from homology"/>
<keyword evidence="6 9" id="KW-0210">Decarboxylase</keyword>